<dbReference type="SMART" id="SM01019">
    <property type="entry name" value="B3"/>
    <property type="match status" value="1"/>
</dbReference>
<feature type="region of interest" description="Disordered" evidence="11">
    <location>
        <begin position="534"/>
        <end position="576"/>
    </location>
</feature>
<organism evidence="14 15">
    <name type="scientific">Trema orientale</name>
    <name type="common">Charcoal tree</name>
    <name type="synonym">Celtis orientalis</name>
    <dbReference type="NCBI Taxonomy" id="63057"/>
    <lineage>
        <taxon>Eukaryota</taxon>
        <taxon>Viridiplantae</taxon>
        <taxon>Streptophyta</taxon>
        <taxon>Embryophyta</taxon>
        <taxon>Tracheophyta</taxon>
        <taxon>Spermatophyta</taxon>
        <taxon>Magnoliopsida</taxon>
        <taxon>eudicotyledons</taxon>
        <taxon>Gunneridae</taxon>
        <taxon>Pentapetalae</taxon>
        <taxon>rosids</taxon>
        <taxon>fabids</taxon>
        <taxon>Rosales</taxon>
        <taxon>Cannabaceae</taxon>
        <taxon>Trema</taxon>
    </lineage>
</organism>
<evidence type="ECO:0000256" key="10">
    <source>
        <dbReference type="RuleBase" id="RU004561"/>
    </source>
</evidence>
<feature type="compositionally biased region" description="Polar residues" evidence="11">
    <location>
        <begin position="555"/>
        <end position="568"/>
    </location>
</feature>
<dbReference type="CDD" id="cd10017">
    <property type="entry name" value="B3_DNA"/>
    <property type="match status" value="1"/>
</dbReference>
<feature type="compositionally biased region" description="Low complexity" evidence="11">
    <location>
        <begin position="535"/>
        <end position="547"/>
    </location>
</feature>
<dbReference type="Proteomes" id="UP000237000">
    <property type="component" value="Unassembled WGS sequence"/>
</dbReference>
<comment type="caution">
    <text evidence="14">The sequence shown here is derived from an EMBL/GenBank/DDBJ whole genome shotgun (WGS) entry which is preliminary data.</text>
</comment>
<gene>
    <name evidence="14" type="primary">TorARF16</name>
    <name evidence="14" type="ORF">TorRG33x02_262880</name>
</gene>
<dbReference type="SUPFAM" id="SSF101936">
    <property type="entry name" value="DNA-binding pseudobarrel domain"/>
    <property type="match status" value="1"/>
</dbReference>
<dbReference type="GO" id="GO:0009734">
    <property type="term" value="P:auxin-activated signaling pathway"/>
    <property type="evidence" value="ECO:0007669"/>
    <property type="project" value="UniProtKB-KW"/>
</dbReference>
<comment type="similarity">
    <text evidence="2 10">Belongs to the ARF family.</text>
</comment>
<dbReference type="InterPro" id="IPR053793">
    <property type="entry name" value="PB1-like"/>
</dbReference>
<dbReference type="FunFam" id="2.40.330.10:FF:000001">
    <property type="entry name" value="Auxin response factor"/>
    <property type="match status" value="1"/>
</dbReference>
<keyword evidence="4 10" id="KW-0805">Transcription regulation</keyword>
<dbReference type="Pfam" id="PF02362">
    <property type="entry name" value="B3"/>
    <property type="match status" value="1"/>
</dbReference>
<comment type="function">
    <text evidence="9">Auxin response factors (ARFs) are transcriptional factors that bind specifically to the DNA sequence 5'-TGTCTC-3' found in the auxin-responsive promoter elements (AuxREs). Could act as transcriptional activator or repressor. Formation of heterodimers with Aux/IAA proteins may alter their ability to modulate early auxin response genes expression.</text>
</comment>
<accession>A0A2P5D3Z7</accession>
<dbReference type="Gene3D" id="3.10.20.90">
    <property type="entry name" value="Phosphatidylinositol 3-kinase Catalytic Subunit, Chain A, domain 1"/>
    <property type="match status" value="1"/>
</dbReference>
<dbReference type="FunCoup" id="A0A2P5D3Z7">
    <property type="interactions" value="1697"/>
</dbReference>
<evidence type="ECO:0000256" key="4">
    <source>
        <dbReference type="ARBA" id="ARBA00023015"/>
    </source>
</evidence>
<keyword evidence="6 10" id="KW-0804">Transcription</keyword>
<dbReference type="EMBL" id="JXTC01000299">
    <property type="protein sequence ID" value="PON67968.1"/>
    <property type="molecule type" value="Genomic_DNA"/>
</dbReference>
<dbReference type="AlphaFoldDB" id="A0A2P5D3Z7"/>
<evidence type="ECO:0000256" key="9">
    <source>
        <dbReference type="ARBA" id="ARBA00037697"/>
    </source>
</evidence>
<evidence type="ECO:0000313" key="14">
    <source>
        <dbReference type="EMBL" id="PON67968.1"/>
    </source>
</evidence>
<comment type="subunit">
    <text evidence="3 10">Homodimers and heterodimers.</text>
</comment>
<dbReference type="PANTHER" id="PTHR31384">
    <property type="entry name" value="AUXIN RESPONSE FACTOR 4-RELATED"/>
    <property type="match status" value="1"/>
</dbReference>
<feature type="domain" description="TF-B3" evidence="12">
    <location>
        <begin position="126"/>
        <end position="228"/>
    </location>
</feature>
<evidence type="ECO:0000256" key="7">
    <source>
        <dbReference type="ARBA" id="ARBA00023242"/>
    </source>
</evidence>
<evidence type="ECO:0000259" key="12">
    <source>
        <dbReference type="PROSITE" id="PS50863"/>
    </source>
</evidence>
<dbReference type="PROSITE" id="PS51745">
    <property type="entry name" value="PB1"/>
    <property type="match status" value="1"/>
</dbReference>
<comment type="subcellular location">
    <subcellularLocation>
        <location evidence="1 10">Nucleus</location>
    </subcellularLocation>
</comment>
<dbReference type="GO" id="GO:0007389">
    <property type="term" value="P:pattern specification process"/>
    <property type="evidence" value="ECO:0007669"/>
    <property type="project" value="UniProtKB-ARBA"/>
</dbReference>
<dbReference type="InterPro" id="IPR044835">
    <property type="entry name" value="ARF_plant"/>
</dbReference>
<reference evidence="15" key="1">
    <citation type="submission" date="2016-06" db="EMBL/GenBank/DDBJ databases">
        <title>Parallel loss of symbiosis genes in relatives of nitrogen-fixing non-legume Parasponia.</title>
        <authorList>
            <person name="Van Velzen R."/>
            <person name="Holmer R."/>
            <person name="Bu F."/>
            <person name="Rutten L."/>
            <person name="Van Zeijl A."/>
            <person name="Liu W."/>
            <person name="Santuari L."/>
            <person name="Cao Q."/>
            <person name="Sharma T."/>
            <person name="Shen D."/>
            <person name="Roswanjaya Y."/>
            <person name="Wardhani T."/>
            <person name="Kalhor M.S."/>
            <person name="Jansen J."/>
            <person name="Van den Hoogen J."/>
            <person name="Gungor B."/>
            <person name="Hartog M."/>
            <person name="Hontelez J."/>
            <person name="Verver J."/>
            <person name="Yang W.-C."/>
            <person name="Schijlen E."/>
            <person name="Repin R."/>
            <person name="Schilthuizen M."/>
            <person name="Schranz E."/>
            <person name="Heidstra R."/>
            <person name="Miyata K."/>
            <person name="Fedorova E."/>
            <person name="Kohlen W."/>
            <person name="Bisseling T."/>
            <person name="Smit S."/>
            <person name="Geurts R."/>
        </authorList>
    </citation>
    <scope>NUCLEOTIDE SEQUENCE [LARGE SCALE GENOMIC DNA]</scope>
    <source>
        <strain evidence="15">cv. RG33-2</strain>
    </source>
</reference>
<dbReference type="GO" id="GO:0051301">
    <property type="term" value="P:cell division"/>
    <property type="evidence" value="ECO:0007669"/>
    <property type="project" value="UniProtKB-ARBA"/>
</dbReference>
<dbReference type="GO" id="GO:0005634">
    <property type="term" value="C:nucleus"/>
    <property type="evidence" value="ECO:0007669"/>
    <property type="project" value="UniProtKB-SubCell"/>
</dbReference>
<feature type="domain" description="PB1" evidence="13">
    <location>
        <begin position="588"/>
        <end position="669"/>
    </location>
</feature>
<dbReference type="InParanoid" id="A0A2P5D3Z7"/>
<evidence type="ECO:0000259" key="13">
    <source>
        <dbReference type="PROSITE" id="PS51745"/>
    </source>
</evidence>
<sequence length="675" mass="74489">MITVMDSGREPMKKGFEKCLDPQLWHACAGPLVQMPPVNSKVLYFPQGHAEHAQGSVDFGNSRIPSLILCKVSAIRFMADPDTDEVFAKMGLTPLRDNNDFDVEDEGEYLGNNGIVVENPEKPKSFAKTLTQSDANNGGGFSVPRYCAETIFPPLDLTAQPPVQTILAKDVHGETWKFRHIYRGTPRRHLLTTGWSNFVNQKKLVAGDSIVFLRADNGDLCVGIRRAKKGIGCGHEYPSGWNPSVGNYGSQYENRVLGKNGSGDLKGKVKAESVVEAATLAATGQPFEVVYYPRASTPEFCVRAPAVRAAMQIRWCSGLRFKMPFETEDSSRISWFMGTISSVQVANPIHWPDSPWRLLQVAWDEPDLLQNVKRVNPWLVELVSSIPAMHISQFSPPRKKPRLPQNPDFALVGQIPMPLLSTNFLSSSSPFCCIQDNVPAGIQGARHAQFGPYPSDLHLNELQAGLLPLGFQQFDHTNPLRNPVGDYMKRTENRENISCWLKMGHTTQDLKANVEMKTPHLLLFGQVILTEEQLSKSSSGENSSSDGNLDKTTNHSDGSGSTENSSDGGSPWYKDHHNQRSDLLGLETGHCKVFIESDDVGRTLDLSLLGSYQELYGKLADMFGIEEGSGILGNVLYRDAAGCVKHTGDEPFSEFLKTARRLTIHTDSGSDNVGR</sequence>
<name>A0A2P5D3Z7_TREOI</name>
<evidence type="ECO:0000256" key="11">
    <source>
        <dbReference type="SAM" id="MobiDB-lite"/>
    </source>
</evidence>
<keyword evidence="7 10" id="KW-0539">Nucleus</keyword>
<dbReference type="Gene3D" id="2.40.330.10">
    <property type="entry name" value="DNA-binding pseudobarrel domain"/>
    <property type="match status" value="1"/>
</dbReference>
<dbReference type="OrthoDB" id="1906869at2759"/>
<keyword evidence="8 10" id="KW-0927">Auxin signaling pathway</keyword>
<proteinExistence type="inferred from homology"/>
<protein>
    <recommendedName>
        <fullName evidence="10">Auxin response factor</fullName>
    </recommendedName>
</protein>
<dbReference type="GO" id="GO:0006355">
    <property type="term" value="P:regulation of DNA-templated transcription"/>
    <property type="evidence" value="ECO:0007669"/>
    <property type="project" value="InterPro"/>
</dbReference>
<evidence type="ECO:0000313" key="15">
    <source>
        <dbReference type="Proteomes" id="UP000237000"/>
    </source>
</evidence>
<dbReference type="Gene3D" id="2.30.30.1040">
    <property type="match status" value="1"/>
</dbReference>
<evidence type="ECO:0000256" key="2">
    <source>
        <dbReference type="ARBA" id="ARBA00007853"/>
    </source>
</evidence>
<dbReference type="Pfam" id="PF06507">
    <property type="entry name" value="ARF_AD"/>
    <property type="match status" value="1"/>
</dbReference>
<dbReference type="PROSITE" id="PS50863">
    <property type="entry name" value="B3"/>
    <property type="match status" value="1"/>
</dbReference>
<evidence type="ECO:0000256" key="1">
    <source>
        <dbReference type="ARBA" id="ARBA00004123"/>
    </source>
</evidence>
<dbReference type="InterPro" id="IPR003340">
    <property type="entry name" value="B3_DNA-bd"/>
</dbReference>
<keyword evidence="5 10" id="KW-0238">DNA-binding</keyword>
<dbReference type="STRING" id="63057.A0A2P5D3Z7"/>
<dbReference type="FunFam" id="2.30.30.1040:FF:000002">
    <property type="entry name" value="Auxin response factor"/>
    <property type="match status" value="1"/>
</dbReference>
<dbReference type="GO" id="GO:0003677">
    <property type="term" value="F:DNA binding"/>
    <property type="evidence" value="ECO:0007669"/>
    <property type="project" value="UniProtKB-KW"/>
</dbReference>
<evidence type="ECO:0000256" key="6">
    <source>
        <dbReference type="ARBA" id="ARBA00023163"/>
    </source>
</evidence>
<dbReference type="InterPro" id="IPR015300">
    <property type="entry name" value="DNA-bd_pseudobarrel_sf"/>
</dbReference>
<dbReference type="InterPro" id="IPR010525">
    <property type="entry name" value="ARF_dom"/>
</dbReference>
<dbReference type="PANTHER" id="PTHR31384:SF160">
    <property type="entry name" value="AUXIN RESPONSE FACTOR 16"/>
    <property type="match status" value="1"/>
</dbReference>
<keyword evidence="15" id="KW-1185">Reference proteome</keyword>
<evidence type="ECO:0000256" key="3">
    <source>
        <dbReference type="ARBA" id="ARBA00011726"/>
    </source>
</evidence>
<evidence type="ECO:0000256" key="5">
    <source>
        <dbReference type="ARBA" id="ARBA00023125"/>
    </source>
</evidence>
<dbReference type="GO" id="GO:0048829">
    <property type="term" value="P:root cap development"/>
    <property type="evidence" value="ECO:0007669"/>
    <property type="project" value="UniProtKB-ARBA"/>
</dbReference>
<evidence type="ECO:0000256" key="8">
    <source>
        <dbReference type="ARBA" id="ARBA00023294"/>
    </source>
</evidence>